<proteinExistence type="predicted"/>
<evidence type="ECO:0000259" key="9">
    <source>
        <dbReference type="PROSITE" id="PS51012"/>
    </source>
</evidence>
<feature type="transmembrane region" description="Helical" evidence="8">
    <location>
        <begin position="20"/>
        <end position="43"/>
    </location>
</feature>
<keyword evidence="10" id="KW-0547">Nucleotide-binding</keyword>
<feature type="domain" description="ABC transmembrane type-2" evidence="9">
    <location>
        <begin position="14"/>
        <end position="236"/>
    </location>
</feature>
<evidence type="ECO:0000256" key="3">
    <source>
        <dbReference type="ARBA" id="ARBA00022475"/>
    </source>
</evidence>
<dbReference type="InterPro" id="IPR047817">
    <property type="entry name" value="ABC2_TM_bact-type"/>
</dbReference>
<evidence type="ECO:0000256" key="6">
    <source>
        <dbReference type="ARBA" id="ARBA00022989"/>
    </source>
</evidence>
<dbReference type="AlphaFoldDB" id="A0A031LUK1"/>
<reference evidence="10 11" key="1">
    <citation type="submission" date="2014-03" db="EMBL/GenBank/DDBJ databases">
        <title>Draft genome sequence of the novel thermoacidophilic archaea Acidianus copahuensis ALE1 strain, isolated from Copahue volcanic area in Neuquen Argentina.</title>
        <authorList>
            <person name="Urbieta M.S."/>
            <person name="Rascovan N."/>
            <person name="Castro C."/>
            <person name="Revale S."/>
            <person name="Giaveno M.A."/>
            <person name="Vazquez M.P."/>
            <person name="Donati E.R."/>
        </authorList>
    </citation>
    <scope>NUCLEOTIDE SEQUENCE [LARGE SCALE GENOMIC DNA]</scope>
    <source>
        <strain evidence="10 11">ALE1</strain>
    </source>
</reference>
<evidence type="ECO:0000256" key="7">
    <source>
        <dbReference type="ARBA" id="ARBA00023136"/>
    </source>
</evidence>
<dbReference type="EMBL" id="JFZT01000005">
    <property type="protein sequence ID" value="EZQ12052.1"/>
    <property type="molecule type" value="Genomic_DNA"/>
</dbReference>
<feature type="transmembrane region" description="Helical" evidence="8">
    <location>
        <begin position="129"/>
        <end position="152"/>
    </location>
</feature>
<gene>
    <name evidence="10" type="ORF">CM19_00360</name>
</gene>
<feature type="transmembrane region" description="Helical" evidence="8">
    <location>
        <begin position="213"/>
        <end position="234"/>
    </location>
</feature>
<feature type="transmembrane region" description="Helical" evidence="8">
    <location>
        <begin position="164"/>
        <end position="182"/>
    </location>
</feature>
<dbReference type="InterPro" id="IPR013525">
    <property type="entry name" value="ABC2_TM"/>
</dbReference>
<evidence type="ECO:0000256" key="1">
    <source>
        <dbReference type="ARBA" id="ARBA00004429"/>
    </source>
</evidence>
<keyword evidence="5 8" id="KW-0812">Transmembrane</keyword>
<keyword evidence="7 8" id="KW-0472">Membrane</keyword>
<evidence type="ECO:0000256" key="5">
    <source>
        <dbReference type="ARBA" id="ARBA00022692"/>
    </source>
</evidence>
<keyword evidence="3" id="KW-1003">Cell membrane</keyword>
<keyword evidence="4" id="KW-0997">Cell inner membrane</keyword>
<dbReference type="PANTHER" id="PTHR30413">
    <property type="entry name" value="INNER MEMBRANE TRANSPORT PERMEASE"/>
    <property type="match status" value="1"/>
</dbReference>
<dbReference type="PROSITE" id="PS51012">
    <property type="entry name" value="ABC_TM2"/>
    <property type="match status" value="1"/>
</dbReference>
<dbReference type="GO" id="GO:0140359">
    <property type="term" value="F:ABC-type transporter activity"/>
    <property type="evidence" value="ECO:0007669"/>
    <property type="project" value="InterPro"/>
</dbReference>
<evidence type="ECO:0000256" key="2">
    <source>
        <dbReference type="ARBA" id="ARBA00022448"/>
    </source>
</evidence>
<dbReference type="GO" id="GO:0015920">
    <property type="term" value="P:lipopolysaccharide transport"/>
    <property type="evidence" value="ECO:0007669"/>
    <property type="project" value="TreeGrafter"/>
</dbReference>
<sequence length="236" mass="26193">MFREFFYLLAMEFKQTKAYLPVALFFSVIFPIGILIAFGYITSSPFKTYIISGTIAFYISIGTTLSVAQTIANEREVGRISLISASGIPRELYILSIAISNGITTLLIVPILLIAGSLLLHIVVASPTYLIISILSSIFMGMMFGTLIGFGFRTLREVNQYSQIISFGLAFFAPVYFPFYFVPLPFRYLTLLEPTTYVSQAVSSALQGNTISLLWSLGALIYGIIFLIATNYVIRK</sequence>
<keyword evidence="2" id="KW-0813">Transport</keyword>
<dbReference type="OrthoDB" id="42455at2157"/>
<comment type="subcellular location">
    <subcellularLocation>
        <location evidence="1">Cell inner membrane</location>
        <topology evidence="1">Multi-pass membrane protein</topology>
    </subcellularLocation>
</comment>
<evidence type="ECO:0000256" key="8">
    <source>
        <dbReference type="SAM" id="Phobius"/>
    </source>
</evidence>
<dbReference type="Proteomes" id="UP000024332">
    <property type="component" value="Unassembled WGS sequence"/>
</dbReference>
<dbReference type="Pfam" id="PF12698">
    <property type="entry name" value="ABC2_membrane_3"/>
    <property type="match status" value="1"/>
</dbReference>
<evidence type="ECO:0000256" key="4">
    <source>
        <dbReference type="ARBA" id="ARBA00022519"/>
    </source>
</evidence>
<dbReference type="STRING" id="1160895.CM19_00360"/>
<feature type="transmembrane region" description="Helical" evidence="8">
    <location>
        <begin position="92"/>
        <end position="123"/>
    </location>
</feature>
<name>A0A031LUK1_9CREN</name>
<keyword evidence="6 8" id="KW-1133">Transmembrane helix</keyword>
<dbReference type="GO" id="GO:0005886">
    <property type="term" value="C:plasma membrane"/>
    <property type="evidence" value="ECO:0007669"/>
    <property type="project" value="UniProtKB-SubCell"/>
</dbReference>
<accession>A0A031LUK1</accession>
<dbReference type="PANTHER" id="PTHR30413:SF8">
    <property type="entry name" value="TRANSPORT PERMEASE PROTEIN"/>
    <property type="match status" value="1"/>
</dbReference>
<comment type="caution">
    <text evidence="10">The sequence shown here is derived from an EMBL/GenBank/DDBJ whole genome shotgun (WGS) entry which is preliminary data.</text>
</comment>
<organism evidence="10 11">
    <name type="scientific">Candidatus Acidianus copahuensis</name>
    <dbReference type="NCBI Taxonomy" id="1160895"/>
    <lineage>
        <taxon>Archaea</taxon>
        <taxon>Thermoproteota</taxon>
        <taxon>Thermoprotei</taxon>
        <taxon>Sulfolobales</taxon>
        <taxon>Sulfolobaceae</taxon>
        <taxon>Acidianus</taxon>
    </lineage>
</organism>
<keyword evidence="10" id="KW-0067">ATP-binding</keyword>
<dbReference type="GO" id="GO:0005524">
    <property type="term" value="F:ATP binding"/>
    <property type="evidence" value="ECO:0007669"/>
    <property type="project" value="UniProtKB-KW"/>
</dbReference>
<evidence type="ECO:0000313" key="10">
    <source>
        <dbReference type="EMBL" id="EZQ12052.1"/>
    </source>
</evidence>
<keyword evidence="11" id="KW-1185">Reference proteome</keyword>
<protein>
    <submittedName>
        <fullName evidence="10">Multidrug ABC transporter ATP-binding protein</fullName>
    </submittedName>
</protein>
<feature type="transmembrane region" description="Helical" evidence="8">
    <location>
        <begin position="49"/>
        <end position="71"/>
    </location>
</feature>
<evidence type="ECO:0000313" key="11">
    <source>
        <dbReference type="Proteomes" id="UP000024332"/>
    </source>
</evidence>
<dbReference type="RefSeq" id="WP_048098465.1">
    <property type="nucleotide sequence ID" value="NZ_JFZT01000005.1"/>
</dbReference>